<keyword evidence="1" id="KW-0378">Hydrolase</keyword>
<dbReference type="InterPro" id="IPR020084">
    <property type="entry name" value="NUDIX_hydrolase_CS"/>
</dbReference>
<dbReference type="SUPFAM" id="SSF53254">
    <property type="entry name" value="Phosphoglycerate mutase-like"/>
    <property type="match status" value="1"/>
</dbReference>
<dbReference type="CDD" id="cd07067">
    <property type="entry name" value="HP_PGM_like"/>
    <property type="match status" value="1"/>
</dbReference>
<evidence type="ECO:0000259" key="2">
    <source>
        <dbReference type="PROSITE" id="PS51462"/>
    </source>
</evidence>
<dbReference type="Gene3D" id="3.40.50.1240">
    <property type="entry name" value="Phosphoglycerate mutase-like"/>
    <property type="match status" value="1"/>
</dbReference>
<dbReference type="RefSeq" id="WP_095670566.1">
    <property type="nucleotide sequence ID" value="NZ_CP016769.1"/>
</dbReference>
<dbReference type="AlphaFoldDB" id="A0AAC9YR18"/>
<dbReference type="GO" id="GO:0006167">
    <property type="term" value="P:AMP biosynthetic process"/>
    <property type="evidence" value="ECO:0007669"/>
    <property type="project" value="TreeGrafter"/>
</dbReference>
<accession>A0AAC9YR18</accession>
<evidence type="ECO:0000313" key="4">
    <source>
        <dbReference type="Proteomes" id="UP000217144"/>
    </source>
</evidence>
<dbReference type="PROSITE" id="PS51462">
    <property type="entry name" value="NUDIX"/>
    <property type="match status" value="1"/>
</dbReference>
<gene>
    <name evidence="3" type="ORF">A1s21148_00575</name>
</gene>
<dbReference type="Proteomes" id="UP000217144">
    <property type="component" value="Chromosome"/>
</dbReference>
<dbReference type="GO" id="GO:0004081">
    <property type="term" value="F:bis(5'-nucleosyl)-tetraphosphatase (asymmetrical) activity"/>
    <property type="evidence" value="ECO:0007669"/>
    <property type="project" value="TreeGrafter"/>
</dbReference>
<dbReference type="InterPro" id="IPR000086">
    <property type="entry name" value="NUDIX_hydrolase_dom"/>
</dbReference>
<dbReference type="InterPro" id="IPR051325">
    <property type="entry name" value="Nudix_hydrolase_domain"/>
</dbReference>
<dbReference type="PROSITE" id="PS00893">
    <property type="entry name" value="NUDIX_BOX"/>
    <property type="match status" value="1"/>
</dbReference>
<evidence type="ECO:0000313" key="3">
    <source>
        <dbReference type="EMBL" id="ASY10079.1"/>
    </source>
</evidence>
<feature type="domain" description="Nudix hydrolase" evidence="2">
    <location>
        <begin position="8"/>
        <end position="137"/>
    </location>
</feature>
<dbReference type="Pfam" id="PF00300">
    <property type="entry name" value="His_Phos_1"/>
    <property type="match status" value="1"/>
</dbReference>
<reference evidence="3 4" key="1">
    <citation type="submission" date="2016-07" db="EMBL/GenBank/DDBJ databases">
        <title>High microdiversification within the ubiquitous acI lineage of Actinobacteria.</title>
        <authorList>
            <person name="Neuenschwander S.M."/>
            <person name="Salcher M."/>
            <person name="Ghai R."/>
            <person name="Pernthaler J."/>
        </authorList>
    </citation>
    <scope>NUCLEOTIDE SEQUENCE [LARGE SCALE GENOMIC DNA]</scope>
    <source>
        <strain evidence="3">MMS-21-148</strain>
    </source>
</reference>
<organism evidence="3 4">
    <name type="scientific">Candidatus Planktophila lacus</name>
    <dbReference type="NCBI Taxonomy" id="1884913"/>
    <lineage>
        <taxon>Bacteria</taxon>
        <taxon>Bacillati</taxon>
        <taxon>Actinomycetota</taxon>
        <taxon>Actinomycetes</taxon>
        <taxon>Candidatus Nanopelagicales</taxon>
        <taxon>Candidatus Nanopelagicaceae</taxon>
        <taxon>Candidatus Planktophila</taxon>
    </lineage>
</organism>
<dbReference type="KEGG" id="plan:A1s21148_00575"/>
<dbReference type="InterPro" id="IPR013078">
    <property type="entry name" value="His_Pase_superF_clade-1"/>
</dbReference>
<dbReference type="GO" id="GO:0006754">
    <property type="term" value="P:ATP biosynthetic process"/>
    <property type="evidence" value="ECO:0007669"/>
    <property type="project" value="TreeGrafter"/>
</dbReference>
<dbReference type="PANTHER" id="PTHR21340:SF0">
    <property type="entry name" value="BIS(5'-NUCLEOSYL)-TETRAPHOSPHATASE [ASYMMETRICAL]"/>
    <property type="match status" value="1"/>
</dbReference>
<dbReference type="InterPro" id="IPR015797">
    <property type="entry name" value="NUDIX_hydrolase-like_dom_sf"/>
</dbReference>
<dbReference type="EMBL" id="CP016769">
    <property type="protein sequence ID" value="ASY10079.1"/>
    <property type="molecule type" value="Genomic_DNA"/>
</dbReference>
<sequence length="301" mass="34178">MSKEDGAPLIQAAGAVLWRKSSESEIEIAVIHRPRYDDWSLPKGKVENNESHIATAYREVLEETGYTSTFGPEIGVVVYKLEGAPKEVRYWAAQASDIQEGSPNPEEVDQLEWLSPKLAKERLTNKDDRKIVDYFLEFGTDTFPIILLRHAKALKRTEWSGDDGDRPLEHKGQLQAKRLLPIYLPYGIKEVHTSDALRCTETVEPLTRAMEIIPIFSADLSEYGYEKDKEVSLDYIQDLMDRGIPAIVCSHNPIIPKLVKKLVGKKYFKSMDRELEPAQAIILHCRTGEVIACDWIDEPIV</sequence>
<dbReference type="CDD" id="cd03673">
    <property type="entry name" value="NUDIX_Ap6A_hydrolase"/>
    <property type="match status" value="1"/>
</dbReference>
<dbReference type="SUPFAM" id="SSF55811">
    <property type="entry name" value="Nudix"/>
    <property type="match status" value="1"/>
</dbReference>
<dbReference type="Pfam" id="PF00293">
    <property type="entry name" value="NUDIX"/>
    <property type="match status" value="1"/>
</dbReference>
<keyword evidence="4" id="KW-1185">Reference proteome</keyword>
<protein>
    <submittedName>
        <fullName evidence="3">8-oxo-dGTP diphosphatase</fullName>
    </submittedName>
</protein>
<proteinExistence type="predicted"/>
<dbReference type="InterPro" id="IPR029033">
    <property type="entry name" value="His_PPase_superfam"/>
</dbReference>
<dbReference type="SMART" id="SM00855">
    <property type="entry name" value="PGAM"/>
    <property type="match status" value="1"/>
</dbReference>
<dbReference type="PANTHER" id="PTHR21340">
    <property type="entry name" value="DIADENOSINE 5,5-P1,P4-TETRAPHOSPHATE PYROPHOSPHOHYDROLASE MUTT"/>
    <property type="match status" value="1"/>
</dbReference>
<dbReference type="Gene3D" id="3.90.79.10">
    <property type="entry name" value="Nucleoside Triphosphate Pyrophosphohydrolase"/>
    <property type="match status" value="1"/>
</dbReference>
<name>A0AAC9YR18_9ACTN</name>
<evidence type="ECO:0000256" key="1">
    <source>
        <dbReference type="ARBA" id="ARBA00022801"/>
    </source>
</evidence>